<accession>W7IX37</accession>
<evidence type="ECO:0008006" key="5">
    <source>
        <dbReference type="Google" id="ProtNLM"/>
    </source>
</evidence>
<gene>
    <name evidence="3" type="ORF">UO65_6120</name>
</gene>
<dbReference type="eggNOG" id="ENOG5033XE3">
    <property type="taxonomic scope" value="Bacteria"/>
</dbReference>
<keyword evidence="4" id="KW-1185">Reference proteome</keyword>
<feature type="signal peptide" evidence="2">
    <location>
        <begin position="1"/>
        <end position="18"/>
    </location>
</feature>
<dbReference type="PROSITE" id="PS51257">
    <property type="entry name" value="PROKAR_LIPOPROTEIN"/>
    <property type="match status" value="1"/>
</dbReference>
<feature type="chain" id="PRO_5044489817" description="DUF4352 domain-containing protein" evidence="2">
    <location>
        <begin position="19"/>
        <end position="177"/>
    </location>
</feature>
<accession>A0A8E2WWK9</accession>
<name>W7IX37_9PSEU</name>
<dbReference type="RefSeq" id="WP_052022007.1">
    <property type="nucleotide sequence ID" value="NZ_AYXG01000237.1"/>
</dbReference>
<proteinExistence type="predicted"/>
<evidence type="ECO:0000313" key="4">
    <source>
        <dbReference type="Proteomes" id="UP000019277"/>
    </source>
</evidence>
<feature type="region of interest" description="Disordered" evidence="1">
    <location>
        <begin position="22"/>
        <end position="59"/>
    </location>
</feature>
<evidence type="ECO:0000313" key="3">
    <source>
        <dbReference type="EMBL" id="EWC58574.1"/>
    </source>
</evidence>
<comment type="caution">
    <text evidence="3">The sequence shown here is derived from an EMBL/GenBank/DDBJ whole genome shotgun (WGS) entry which is preliminary data.</text>
</comment>
<dbReference type="OrthoDB" id="3686846at2"/>
<evidence type="ECO:0000256" key="2">
    <source>
        <dbReference type="SAM" id="SignalP"/>
    </source>
</evidence>
<reference evidence="3 4" key="1">
    <citation type="journal article" date="2014" name="Genome Announc.">
        <title>Draft Genome Sequence of the Antitrypanosomally Active Sponge-Associated Bacterium Actinokineospora sp. Strain EG49.</title>
        <authorList>
            <person name="Harjes J."/>
            <person name="Ryu T."/>
            <person name="Abdelmohsen U.R."/>
            <person name="Moitinho-Silva L."/>
            <person name="Horn H."/>
            <person name="Ravasi T."/>
            <person name="Hentschel U."/>
        </authorList>
    </citation>
    <scope>NUCLEOTIDE SEQUENCE [LARGE SCALE GENOMIC DNA]</scope>
    <source>
        <strain evidence="3 4">EG49</strain>
    </source>
</reference>
<dbReference type="EMBL" id="AYXG01000237">
    <property type="protein sequence ID" value="EWC58574.1"/>
    <property type="molecule type" value="Genomic_DNA"/>
</dbReference>
<dbReference type="Proteomes" id="UP000019277">
    <property type="component" value="Unassembled WGS sequence"/>
</dbReference>
<sequence>MKLARLTAAACAALVAVAGCGADDSAPTQAPTPPPTTLSDKVARSGGPASRGGERTSLGSGLTITVSEAKSFVPTNSASPPAVRAVGFDMAVENDGPAPYKPTLLSLSATANGTATQQVIDSTQGYTGVVGGPEVKPGETLRFSVAFAVPQEKTWVHIGAAPEPGAGSAVTVFSETA</sequence>
<protein>
    <recommendedName>
        <fullName evidence="5">DUF4352 domain-containing protein</fullName>
    </recommendedName>
</protein>
<dbReference type="AlphaFoldDB" id="W7IX37"/>
<organism evidence="3 4">
    <name type="scientific">Actinokineospora spheciospongiae</name>
    <dbReference type="NCBI Taxonomy" id="909613"/>
    <lineage>
        <taxon>Bacteria</taxon>
        <taxon>Bacillati</taxon>
        <taxon>Actinomycetota</taxon>
        <taxon>Actinomycetes</taxon>
        <taxon>Pseudonocardiales</taxon>
        <taxon>Pseudonocardiaceae</taxon>
        <taxon>Actinokineospora</taxon>
    </lineage>
</organism>
<dbReference type="STRING" id="909613.UO65_6120"/>
<keyword evidence="2" id="KW-0732">Signal</keyword>
<evidence type="ECO:0000256" key="1">
    <source>
        <dbReference type="SAM" id="MobiDB-lite"/>
    </source>
</evidence>